<dbReference type="Gene3D" id="3.10.20.850">
    <property type="entry name" value="Protein of unknown function DUF3861"/>
    <property type="match status" value="1"/>
</dbReference>
<accession>A0A9E9P4C8</accession>
<dbReference type="AlphaFoldDB" id="A0A9E9P4C8"/>
<dbReference type="InterPro" id="IPR038194">
    <property type="entry name" value="DUF3861_sf"/>
</dbReference>
<organism evidence="1 2">
    <name type="scientific">Oxalobacter vibrioformis</name>
    <dbReference type="NCBI Taxonomy" id="933080"/>
    <lineage>
        <taxon>Bacteria</taxon>
        <taxon>Pseudomonadati</taxon>
        <taxon>Pseudomonadota</taxon>
        <taxon>Betaproteobacteria</taxon>
        <taxon>Burkholderiales</taxon>
        <taxon>Oxalobacteraceae</taxon>
        <taxon>Oxalobacter</taxon>
    </lineage>
</organism>
<dbReference type="Proteomes" id="UP001156215">
    <property type="component" value="Chromosome"/>
</dbReference>
<dbReference type="EMBL" id="CP098242">
    <property type="protein sequence ID" value="WAW09961.1"/>
    <property type="molecule type" value="Genomic_DNA"/>
</dbReference>
<protein>
    <submittedName>
        <fullName evidence="1">DUF3861 domain-containing protein</fullName>
    </submittedName>
</protein>
<dbReference type="InterPro" id="IPR024476">
    <property type="entry name" value="DUF3861"/>
</dbReference>
<sequence length="96" mass="11215">MKKHRYRVTIEYLADKEGQPVTAPPLQFEVGNHDEILFIIEKIKSRNDFNDEDATAFGVGLKLFTEVMLNNRKMDLFSDFYPQMVDFMKTLKKGIP</sequence>
<dbReference type="KEGG" id="ovb:NB640_12180"/>
<name>A0A9E9P4C8_9BURK</name>
<proteinExistence type="predicted"/>
<reference evidence="1" key="1">
    <citation type="journal article" date="2022" name="Front. Microbiol.">
        <title>New perspectives on an old grouping: The genomic and phenotypic variability of Oxalobacter formigenes and the implications for calcium oxalate stone prevention.</title>
        <authorList>
            <person name="Chmiel J.A."/>
            <person name="Carr C."/>
            <person name="Stuivenberg G.A."/>
            <person name="Venema R."/>
            <person name="Chanyi R.M."/>
            <person name="Al K.F."/>
            <person name="Giguere D."/>
            <person name="Say H."/>
            <person name="Akouris P.P."/>
            <person name="Dominguez Romero S.A."/>
            <person name="Kwong A."/>
            <person name="Tai V."/>
            <person name="Koval S.F."/>
            <person name="Razvi H."/>
            <person name="Bjazevic J."/>
            <person name="Burton J.P."/>
        </authorList>
    </citation>
    <scope>NUCLEOTIDE SEQUENCE</scope>
    <source>
        <strain evidence="1">WoOx3</strain>
    </source>
</reference>
<keyword evidence="2" id="KW-1185">Reference proteome</keyword>
<evidence type="ECO:0000313" key="1">
    <source>
        <dbReference type="EMBL" id="WAW09961.1"/>
    </source>
</evidence>
<gene>
    <name evidence="1" type="ORF">NB640_12180</name>
</gene>
<dbReference type="RefSeq" id="WP_269308964.1">
    <property type="nucleotide sequence ID" value="NZ_CP098242.1"/>
</dbReference>
<dbReference type="Pfam" id="PF12977">
    <property type="entry name" value="DUF3861"/>
    <property type="match status" value="1"/>
</dbReference>
<evidence type="ECO:0000313" key="2">
    <source>
        <dbReference type="Proteomes" id="UP001156215"/>
    </source>
</evidence>